<evidence type="ECO:0000313" key="4">
    <source>
        <dbReference type="Proteomes" id="UP000316882"/>
    </source>
</evidence>
<dbReference type="STRING" id="54914.AV540_20770"/>
<gene>
    <name evidence="3" type="ORF">BPA01_39860</name>
</gene>
<accession>A0A4Y3PR20</accession>
<comment type="caution">
    <text evidence="3">The sequence shown here is derived from an EMBL/GenBank/DDBJ whole genome shotgun (WGS) entry which is preliminary data.</text>
</comment>
<dbReference type="Pfam" id="PF12395">
    <property type="entry name" value="DUF3658"/>
    <property type="match status" value="1"/>
</dbReference>
<protein>
    <recommendedName>
        <fullName evidence="5">DUF1835 domain-containing protein</fullName>
    </recommendedName>
</protein>
<dbReference type="RefSeq" id="WP_122964809.1">
    <property type="nucleotide sequence ID" value="NZ_BJMH01000022.1"/>
</dbReference>
<feature type="domain" description="DUF1835" evidence="1">
    <location>
        <begin position="5"/>
        <end position="128"/>
    </location>
</feature>
<dbReference type="AlphaFoldDB" id="A0A4Y3PR20"/>
<dbReference type="EMBL" id="BJMH01000022">
    <property type="protein sequence ID" value="GEB34406.1"/>
    <property type="molecule type" value="Genomic_DNA"/>
</dbReference>
<evidence type="ECO:0000259" key="2">
    <source>
        <dbReference type="Pfam" id="PF12395"/>
    </source>
</evidence>
<name>A0A4Y3PR20_BREPA</name>
<proteinExistence type="predicted"/>
<evidence type="ECO:0008006" key="5">
    <source>
        <dbReference type="Google" id="ProtNLM"/>
    </source>
</evidence>
<sequence length="283" mass="32227">MQTFHIGFGDSACGTLRVFLRAARLPGSIICLRDDFSIGPIAHLTTEDGMEQRWQWFKNLLVATEPDFQEDLELFAQQFQQDRTFAADIPAGSTVVLWHGGRCTSDQLGIRYVVSMLQSKAIRFEAVDVSAYSQRIHYTVTDEENNTIPYVIRSVGEIYSERLHGAWETKASLSSAQIEEWVHDWEAHWLHSTSRLRIIENGLVQAVPEDYYDAALLQCSTRSFQKAGRVIGEVMGRSEQCIGDMYLLQRIQELIRAGKLSYRGELAPMRYLEIRLADATLTE</sequence>
<organism evidence="3 4">
    <name type="scientific">Brevibacillus parabrevis</name>
    <dbReference type="NCBI Taxonomy" id="54914"/>
    <lineage>
        <taxon>Bacteria</taxon>
        <taxon>Bacillati</taxon>
        <taxon>Bacillota</taxon>
        <taxon>Bacilli</taxon>
        <taxon>Bacillales</taxon>
        <taxon>Paenibacillaceae</taxon>
        <taxon>Brevibacillus</taxon>
    </lineage>
</organism>
<evidence type="ECO:0000313" key="3">
    <source>
        <dbReference type="EMBL" id="GEB34406.1"/>
    </source>
</evidence>
<dbReference type="InterPro" id="IPR022123">
    <property type="entry name" value="DUF3658"/>
</dbReference>
<dbReference type="InterPro" id="IPR014973">
    <property type="entry name" value="DUF1835"/>
</dbReference>
<evidence type="ECO:0000259" key="1">
    <source>
        <dbReference type="Pfam" id="PF08874"/>
    </source>
</evidence>
<keyword evidence="4" id="KW-1185">Reference proteome</keyword>
<dbReference type="Proteomes" id="UP000316882">
    <property type="component" value="Unassembled WGS sequence"/>
</dbReference>
<feature type="domain" description="DUF3658" evidence="2">
    <location>
        <begin position="167"/>
        <end position="272"/>
    </location>
</feature>
<reference evidence="3 4" key="1">
    <citation type="submission" date="2019-06" db="EMBL/GenBank/DDBJ databases">
        <title>Whole genome shotgun sequence of Brevibacillus parabrevis NBRC 12334.</title>
        <authorList>
            <person name="Hosoyama A."/>
            <person name="Uohara A."/>
            <person name="Ohji S."/>
            <person name="Ichikawa N."/>
        </authorList>
    </citation>
    <scope>NUCLEOTIDE SEQUENCE [LARGE SCALE GENOMIC DNA]</scope>
    <source>
        <strain evidence="3 4">NBRC 12334</strain>
    </source>
</reference>
<dbReference type="Pfam" id="PF08874">
    <property type="entry name" value="DUF1835"/>
    <property type="match status" value="1"/>
</dbReference>